<sequence>MQLSLVWSHKMADQGDRRGGGEGGFEVDEASLERLNLQIQHVMRKAMVDLLEEGLQQGSFDHVLRLWKEVRERLLRLSRGSEAEIEKTKAAVDCEYAEELVQNQALDNSILGDMIELASRRIGELGAVAYEAQVLEWGAKLADEIRASGSGEAEGEKERTPANILAHFFDTSDVLLTRVEAGVAAHLLCQALLSHPGLRAAG</sequence>
<dbReference type="Proteomes" id="UP001472866">
    <property type="component" value="Chromosome 01"/>
</dbReference>
<name>A0AAX4NYJ0_9CHLO</name>
<accession>A0AAX4NYJ0</accession>
<dbReference type="AlphaFoldDB" id="A0AAX4NYJ0"/>
<organism evidence="1 2">
    <name type="scientific">Chloropicon roscoffensis</name>
    <dbReference type="NCBI Taxonomy" id="1461544"/>
    <lineage>
        <taxon>Eukaryota</taxon>
        <taxon>Viridiplantae</taxon>
        <taxon>Chlorophyta</taxon>
        <taxon>Chloropicophyceae</taxon>
        <taxon>Chloropicales</taxon>
        <taxon>Chloropicaceae</taxon>
        <taxon>Chloropicon</taxon>
    </lineage>
</organism>
<dbReference type="EMBL" id="CP151501">
    <property type="protein sequence ID" value="WZN59152.1"/>
    <property type="molecule type" value="Genomic_DNA"/>
</dbReference>
<evidence type="ECO:0000313" key="1">
    <source>
        <dbReference type="EMBL" id="WZN59152.1"/>
    </source>
</evidence>
<protein>
    <submittedName>
        <fullName evidence="1">Uncharacterized protein</fullName>
    </submittedName>
</protein>
<keyword evidence="2" id="KW-1185">Reference proteome</keyword>
<gene>
    <name evidence="1" type="ORF">HKI87_01g06770</name>
</gene>
<proteinExistence type="predicted"/>
<reference evidence="1 2" key="1">
    <citation type="submission" date="2024-03" db="EMBL/GenBank/DDBJ databases">
        <title>Complete genome sequence of the green alga Chloropicon roscoffensis RCC1871.</title>
        <authorList>
            <person name="Lemieux C."/>
            <person name="Pombert J.-F."/>
            <person name="Otis C."/>
            <person name="Turmel M."/>
        </authorList>
    </citation>
    <scope>NUCLEOTIDE SEQUENCE [LARGE SCALE GENOMIC DNA]</scope>
    <source>
        <strain evidence="1 2">RCC1871</strain>
    </source>
</reference>
<evidence type="ECO:0000313" key="2">
    <source>
        <dbReference type="Proteomes" id="UP001472866"/>
    </source>
</evidence>